<evidence type="ECO:0000313" key="2">
    <source>
        <dbReference type="Proteomes" id="UP001597109"/>
    </source>
</evidence>
<dbReference type="RefSeq" id="WP_379083381.1">
    <property type="nucleotide sequence ID" value="NZ_JBHTKI010000049.1"/>
</dbReference>
<name>A0ABW3LF01_9BACL</name>
<dbReference type="EMBL" id="JBHTKI010000049">
    <property type="protein sequence ID" value="MFD1032935.1"/>
    <property type="molecule type" value="Genomic_DNA"/>
</dbReference>
<gene>
    <name evidence="1" type="ORF">ACFQ1X_16015</name>
</gene>
<protein>
    <submittedName>
        <fullName evidence="1">SIR2 family protein</fullName>
    </submittedName>
</protein>
<keyword evidence="2" id="KW-1185">Reference proteome</keyword>
<evidence type="ECO:0000313" key="1">
    <source>
        <dbReference type="EMBL" id="MFD1032935.1"/>
    </source>
</evidence>
<organism evidence="1 2">
    <name type="scientific">Metaplanococcus flavidus</name>
    <dbReference type="NCBI Taxonomy" id="569883"/>
    <lineage>
        <taxon>Bacteria</taxon>
        <taxon>Bacillati</taxon>
        <taxon>Bacillota</taxon>
        <taxon>Bacilli</taxon>
        <taxon>Bacillales</taxon>
        <taxon>Caryophanaceae</taxon>
        <taxon>Metaplanococcus</taxon>
    </lineage>
</organism>
<proteinExistence type="predicted"/>
<dbReference type="Pfam" id="PF13289">
    <property type="entry name" value="SIR2_2"/>
    <property type="match status" value="1"/>
</dbReference>
<dbReference type="Proteomes" id="UP001597109">
    <property type="component" value="Unassembled WGS sequence"/>
</dbReference>
<sequence>MEFQNAIQEIKTAISEKRVNFLVGSGASSPYFPTLNNIEEILTGHTLTSQNKELIYLIYFLEVVEKNLYINDLYIKKNYDVPHKDIFSVYHNYVNFINSIIKKMGDRNSRISPTRVNIFTTNYDLFLEVAIDKEISQNPSAIFNDGASGVFKRYLSSDNYHKTVSRNGAFDNYHIELPTINLVKCHGSVSWEASEVSGNKKIKIDNNLDLLNKVKEDAEKVGLDSTEFKEVKEFLENFSGEEKFHEITHKYSTELKEFFSSYSQLMIINPEKTKFKNTLMEEHYYSMLRLLSYELEREQSILIVFGFSFADEHIRNLIKRSIFNPALKIYIFAFKNGQKESLQNLLECRRVNNIEIIEPEDEERNIDFTYFNELLFGGINI</sequence>
<comment type="caution">
    <text evidence="1">The sequence shown here is derived from an EMBL/GenBank/DDBJ whole genome shotgun (WGS) entry which is preliminary data.</text>
</comment>
<reference evidence="2" key="1">
    <citation type="journal article" date="2019" name="Int. J. Syst. Evol. Microbiol.">
        <title>The Global Catalogue of Microorganisms (GCM) 10K type strain sequencing project: providing services to taxonomists for standard genome sequencing and annotation.</title>
        <authorList>
            <consortium name="The Broad Institute Genomics Platform"/>
            <consortium name="The Broad Institute Genome Sequencing Center for Infectious Disease"/>
            <person name="Wu L."/>
            <person name="Ma J."/>
        </authorList>
    </citation>
    <scope>NUCLEOTIDE SEQUENCE [LARGE SCALE GENOMIC DNA]</scope>
    <source>
        <strain evidence="2">CCUG 56756</strain>
    </source>
</reference>
<accession>A0ABW3LF01</accession>